<dbReference type="Gene3D" id="2.40.160.10">
    <property type="entry name" value="Porin"/>
    <property type="match status" value="1"/>
</dbReference>
<evidence type="ECO:0000313" key="2">
    <source>
        <dbReference type="Proteomes" id="UP000310719"/>
    </source>
</evidence>
<dbReference type="EMBL" id="LR590464">
    <property type="protein sequence ID" value="VTP68990.1"/>
    <property type="molecule type" value="Genomic_DNA"/>
</dbReference>
<dbReference type="Pfam" id="PF00267">
    <property type="entry name" value="Porin_1"/>
    <property type="match status" value="1"/>
</dbReference>
<evidence type="ECO:0000313" key="1">
    <source>
        <dbReference type="EMBL" id="VTP68990.1"/>
    </source>
</evidence>
<dbReference type="GO" id="GO:0009279">
    <property type="term" value="C:cell outer membrane"/>
    <property type="evidence" value="ECO:0007669"/>
    <property type="project" value="InterPro"/>
</dbReference>
<accession>A0A4U9HX53</accession>
<dbReference type="GO" id="GO:0015288">
    <property type="term" value="F:porin activity"/>
    <property type="evidence" value="ECO:0007669"/>
    <property type="project" value="InterPro"/>
</dbReference>
<gene>
    <name evidence="1" type="primary">ompN_2</name>
    <name evidence="1" type="ORF">NCTC13032_03880</name>
</gene>
<dbReference type="InterPro" id="IPR001702">
    <property type="entry name" value="Porin_Gram-ve"/>
</dbReference>
<sequence>MHGLPGLKYDANNIYLAAMYSETRNMTPYGDHDDAVADKNPER</sequence>
<organism evidence="1 2">
    <name type="scientific">Leclercia adecarboxylata</name>
    <dbReference type="NCBI Taxonomy" id="83655"/>
    <lineage>
        <taxon>Bacteria</taxon>
        <taxon>Pseudomonadati</taxon>
        <taxon>Pseudomonadota</taxon>
        <taxon>Gammaproteobacteria</taxon>
        <taxon>Enterobacterales</taxon>
        <taxon>Enterobacteriaceae</taxon>
        <taxon>Leclercia</taxon>
    </lineage>
</organism>
<dbReference type="GO" id="GO:0034220">
    <property type="term" value="P:monoatomic ion transmembrane transport"/>
    <property type="evidence" value="ECO:0007669"/>
    <property type="project" value="InterPro"/>
</dbReference>
<protein>
    <submittedName>
        <fullName evidence="1">Porin OmpN</fullName>
    </submittedName>
</protein>
<dbReference type="AlphaFoldDB" id="A0A4U9HX53"/>
<dbReference type="Proteomes" id="UP000310719">
    <property type="component" value="Chromosome"/>
</dbReference>
<name>A0A4U9HX53_9ENTR</name>
<dbReference type="InterPro" id="IPR023614">
    <property type="entry name" value="Porin_dom_sf"/>
</dbReference>
<proteinExistence type="predicted"/>
<reference evidence="1 2" key="1">
    <citation type="submission" date="2019-05" db="EMBL/GenBank/DDBJ databases">
        <authorList>
            <consortium name="Pathogen Informatics"/>
        </authorList>
    </citation>
    <scope>NUCLEOTIDE SEQUENCE [LARGE SCALE GENOMIC DNA]</scope>
    <source>
        <strain evidence="1 2">NCTC13032</strain>
    </source>
</reference>